<reference evidence="8 9" key="1">
    <citation type="submission" date="2015-09" db="EMBL/GenBank/DDBJ databases">
        <authorList>
            <consortium name="Pathogen Informatics"/>
        </authorList>
    </citation>
    <scope>NUCLEOTIDE SEQUENCE [LARGE SCALE GENOMIC DNA]</scope>
    <source>
        <strain evidence="8 9">2789STDY5608840</strain>
    </source>
</reference>
<evidence type="ECO:0000256" key="1">
    <source>
        <dbReference type="ARBA" id="ARBA00005382"/>
    </source>
</evidence>
<dbReference type="InterPro" id="IPR013780">
    <property type="entry name" value="Glyco_hydro_b"/>
</dbReference>
<evidence type="ECO:0000256" key="5">
    <source>
        <dbReference type="SAM" id="SignalP"/>
    </source>
</evidence>
<accession>A0A174A0P6</accession>
<evidence type="ECO:0000256" key="4">
    <source>
        <dbReference type="RuleBase" id="RU361188"/>
    </source>
</evidence>
<evidence type="ECO:0000256" key="2">
    <source>
        <dbReference type="ARBA" id="ARBA00022729"/>
    </source>
</evidence>
<dbReference type="PANTHER" id="PTHR11069">
    <property type="entry name" value="GLUCOSYLCERAMIDASE"/>
    <property type="match status" value="1"/>
</dbReference>
<proteinExistence type="inferred from homology"/>
<gene>
    <name evidence="8" type="ORF">ERS852397_00882</name>
</gene>
<dbReference type="Gene3D" id="2.60.40.1180">
    <property type="entry name" value="Golgi alpha-mannosidase II"/>
    <property type="match status" value="1"/>
</dbReference>
<feature type="signal peptide" evidence="5">
    <location>
        <begin position="1"/>
        <end position="23"/>
    </location>
</feature>
<feature type="domain" description="Glycosyl hydrolase family 30 beta sandwich" evidence="7">
    <location>
        <begin position="424"/>
        <end position="484"/>
    </location>
</feature>
<dbReference type="GO" id="GO:0046557">
    <property type="term" value="F:glucan endo-1,6-beta-glucosidase activity"/>
    <property type="evidence" value="ECO:0007669"/>
    <property type="project" value="UniProtKB-EC"/>
</dbReference>
<dbReference type="PANTHER" id="PTHR11069:SF23">
    <property type="entry name" value="LYSOSOMAL ACID GLUCOSYLCERAMIDASE"/>
    <property type="match status" value="1"/>
</dbReference>
<dbReference type="GO" id="GO:0016020">
    <property type="term" value="C:membrane"/>
    <property type="evidence" value="ECO:0007669"/>
    <property type="project" value="GOC"/>
</dbReference>
<evidence type="ECO:0000313" key="9">
    <source>
        <dbReference type="Proteomes" id="UP000095517"/>
    </source>
</evidence>
<dbReference type="PROSITE" id="PS51257">
    <property type="entry name" value="PROKAR_LIPOPROTEIN"/>
    <property type="match status" value="1"/>
</dbReference>
<dbReference type="InterPro" id="IPR017853">
    <property type="entry name" value="GH"/>
</dbReference>
<dbReference type="EMBL" id="CYZH01000004">
    <property type="protein sequence ID" value="CUN82232.1"/>
    <property type="molecule type" value="Genomic_DNA"/>
</dbReference>
<dbReference type="STRING" id="338188.ERS852397_00882"/>
<dbReference type="GO" id="GO:0004348">
    <property type="term" value="F:glucosylceramidase activity"/>
    <property type="evidence" value="ECO:0007669"/>
    <property type="project" value="InterPro"/>
</dbReference>
<sequence length="486" mass="55540">MKTKWMCVAFWAGTMLLTGCHTAVDQSGQEKTEPIAPTFTITTKPQIYVTDLQNGKMMSEASTEFFNSRMVRDYAYIYVDPNHQYDEMIGFGGAITDAAAETLAKLPKEKQEEIINAYYGKDGIGYTVVRTNMNSCDFSSASYDYVAENDSSLQSFDIAPDRKFKLPMIKMAQEKIGDDLVFYISPWSPPAWMKTNNHMLRGGELKKEFYQTWADYFIKYIKSYEAEGLPVWGLTIQNEPQSVQTWESCIYDADMAHDFIKNYMGPTLEKNQMRDCRIIAWDHNRDFAYHYVADMLNDPETAKYIWGVGFHWYDRGKYENIDQVKKSFPDKKLAFTEGCGEWFNPEKIHSTDLGETYATNIINDLNRGCVLWTDWNVLLDEKGGPNHVGNFCFAPVHGFTETGEVVYTSAFPYIGHFSKFIHKGARRLTASSNRFQLQTTSFINPDGTIVVVVLNASNDTLPYSLFIDGKEAKSESTPHSIVTWVF</sequence>
<organism evidence="8 9">
    <name type="scientific">Bacteroides finegoldii</name>
    <dbReference type="NCBI Taxonomy" id="338188"/>
    <lineage>
        <taxon>Bacteria</taxon>
        <taxon>Pseudomonadati</taxon>
        <taxon>Bacteroidota</taxon>
        <taxon>Bacteroidia</taxon>
        <taxon>Bacteroidales</taxon>
        <taxon>Bacteroidaceae</taxon>
        <taxon>Bacteroides</taxon>
    </lineage>
</organism>
<evidence type="ECO:0000256" key="3">
    <source>
        <dbReference type="ARBA" id="ARBA00022801"/>
    </source>
</evidence>
<keyword evidence="3 4" id="KW-0378">Hydrolase</keyword>
<dbReference type="Proteomes" id="UP000095517">
    <property type="component" value="Unassembled WGS sequence"/>
</dbReference>
<dbReference type="RefSeq" id="WP_055278555.1">
    <property type="nucleotide sequence ID" value="NZ_CABIXA010000004.1"/>
</dbReference>
<dbReference type="GO" id="GO:0006680">
    <property type="term" value="P:glucosylceramide catabolic process"/>
    <property type="evidence" value="ECO:0007669"/>
    <property type="project" value="TreeGrafter"/>
</dbReference>
<evidence type="ECO:0000259" key="7">
    <source>
        <dbReference type="Pfam" id="PF17189"/>
    </source>
</evidence>
<keyword evidence="2 5" id="KW-0732">Signal</keyword>
<dbReference type="SUPFAM" id="SSF51445">
    <property type="entry name" value="(Trans)glycosidases"/>
    <property type="match status" value="1"/>
</dbReference>
<dbReference type="Gene3D" id="3.20.20.80">
    <property type="entry name" value="Glycosidases"/>
    <property type="match status" value="1"/>
</dbReference>
<dbReference type="InterPro" id="IPR033452">
    <property type="entry name" value="GH30_C"/>
</dbReference>
<dbReference type="InterPro" id="IPR001139">
    <property type="entry name" value="Glyco_hydro_30"/>
</dbReference>
<protein>
    <submittedName>
        <fullName evidence="8">Glucan endo-1,6-beta-glucosidase</fullName>
        <ecNumber evidence="8">3.2.1.75</ecNumber>
    </submittedName>
</protein>
<dbReference type="Pfam" id="PF17189">
    <property type="entry name" value="Glyco_hydro_30C"/>
    <property type="match status" value="1"/>
</dbReference>
<dbReference type="EC" id="3.2.1.75" evidence="8"/>
<feature type="chain" id="PRO_5008017295" evidence="5">
    <location>
        <begin position="24"/>
        <end position="486"/>
    </location>
</feature>
<dbReference type="PRINTS" id="PR00843">
    <property type="entry name" value="GLHYDRLASE30"/>
</dbReference>
<keyword evidence="4 8" id="KW-0326">Glycosidase</keyword>
<dbReference type="AlphaFoldDB" id="A0A174A0P6"/>
<feature type="domain" description="Glycosyl hydrolase family 30 TIM-barrel" evidence="6">
    <location>
        <begin position="90"/>
        <end position="421"/>
    </location>
</feature>
<name>A0A174A0P6_9BACE</name>
<dbReference type="InterPro" id="IPR033453">
    <property type="entry name" value="Glyco_hydro_30_TIM-barrel"/>
</dbReference>
<evidence type="ECO:0000259" key="6">
    <source>
        <dbReference type="Pfam" id="PF02055"/>
    </source>
</evidence>
<comment type="similarity">
    <text evidence="1 4">Belongs to the glycosyl hydrolase 30 family.</text>
</comment>
<evidence type="ECO:0000313" key="8">
    <source>
        <dbReference type="EMBL" id="CUN82232.1"/>
    </source>
</evidence>
<dbReference type="Pfam" id="PF02055">
    <property type="entry name" value="Glyco_hydro_30"/>
    <property type="match status" value="1"/>
</dbReference>